<dbReference type="GO" id="GO:0016740">
    <property type="term" value="F:transferase activity"/>
    <property type="evidence" value="ECO:0007669"/>
    <property type="project" value="UniProtKB-KW"/>
</dbReference>
<dbReference type="AlphaFoldDB" id="A0A368HIB8"/>
<dbReference type="Proteomes" id="UP000253250">
    <property type="component" value="Unassembled WGS sequence"/>
</dbReference>
<dbReference type="InterPro" id="IPR043129">
    <property type="entry name" value="ATPase_NBD"/>
</dbReference>
<gene>
    <name evidence="5" type="primary">tsaB</name>
    <name evidence="5" type="ORF">C4900_05255</name>
</gene>
<evidence type="ECO:0000313" key="5">
    <source>
        <dbReference type="EMBL" id="RCN59131.1"/>
    </source>
</evidence>
<dbReference type="CDD" id="cd24032">
    <property type="entry name" value="ASKHA_NBD_TsaB"/>
    <property type="match status" value="1"/>
</dbReference>
<dbReference type="NCBIfam" id="TIGR03725">
    <property type="entry name" value="T6A_YeaZ"/>
    <property type="match status" value="1"/>
</dbReference>
<evidence type="ECO:0000259" key="4">
    <source>
        <dbReference type="Pfam" id="PF00814"/>
    </source>
</evidence>
<name>A0A368HIB8_9GAMM</name>
<comment type="caution">
    <text evidence="5">The sequence shown here is derived from an EMBL/GenBank/DDBJ whole genome shotgun (WGS) entry which is preliminary data.</text>
</comment>
<accession>A0A368HIB8</accession>
<dbReference type="InterPro" id="IPR000905">
    <property type="entry name" value="Gcp-like_dom"/>
</dbReference>
<dbReference type="GO" id="GO:0002949">
    <property type="term" value="P:tRNA threonylcarbamoyladenosine modification"/>
    <property type="evidence" value="ECO:0007669"/>
    <property type="project" value="InterPro"/>
</dbReference>
<keyword evidence="5" id="KW-0808">Transferase</keyword>
<organism evidence="5 6">
    <name type="scientific">Acidiferrobacter thiooxydans</name>
    <dbReference type="NCBI Taxonomy" id="163359"/>
    <lineage>
        <taxon>Bacteria</taxon>
        <taxon>Pseudomonadati</taxon>
        <taxon>Pseudomonadota</taxon>
        <taxon>Gammaproteobacteria</taxon>
        <taxon>Acidiferrobacterales</taxon>
        <taxon>Acidiferrobacteraceae</taxon>
        <taxon>Acidiferrobacter</taxon>
    </lineage>
</organism>
<dbReference type="InterPro" id="IPR022496">
    <property type="entry name" value="T6A_TsaB"/>
</dbReference>
<dbReference type="OrthoDB" id="9809995at2"/>
<sequence length="231" mass="24635">MGSGTRRPVHGEAMNLLAVETASAFVSVALKIDGVVYERGLRDSTARAETVLDLLRVLCADLRCDLSVVDVIAFGRGPGSFTGLRVAAAVAQGLAYARDLPVVPVSSLAALAQEAPGQQVLAALDARRDEVYYGVYRREATGLVVACGEERVAPPERVVCPADTDCAVGSGIDHYRDRFGETLPKRHVSDRSPTARAVLALAEEAYERAAFVRACAAVPVYLRDDVAHIRS</sequence>
<evidence type="ECO:0000256" key="1">
    <source>
        <dbReference type="ARBA" id="ARBA00010493"/>
    </source>
</evidence>
<dbReference type="Pfam" id="PF00814">
    <property type="entry name" value="TsaD"/>
    <property type="match status" value="1"/>
</dbReference>
<protein>
    <recommendedName>
        <fullName evidence="2">tRNA threonylcarbamoyladenosine biosynthesis protein TsaB</fullName>
    </recommendedName>
    <alternativeName>
        <fullName evidence="3">t(6)A37 threonylcarbamoyladenosine biosynthesis protein TsaB</fullName>
    </alternativeName>
</protein>
<comment type="similarity">
    <text evidence="1">Belongs to the KAE1 / TsaD family. TsaB subfamily.</text>
</comment>
<evidence type="ECO:0000313" key="6">
    <source>
        <dbReference type="Proteomes" id="UP000253250"/>
    </source>
</evidence>
<evidence type="ECO:0000256" key="2">
    <source>
        <dbReference type="ARBA" id="ARBA00019012"/>
    </source>
</evidence>
<reference evidence="5 6" key="1">
    <citation type="submission" date="2018-02" db="EMBL/GenBank/DDBJ databases">
        <title>Insights into the biology of acidophilic members of the Acidiferrobacteraceae family derived from comparative genomic analyses.</title>
        <authorList>
            <person name="Issotta F."/>
            <person name="Thyssen C."/>
            <person name="Mena C."/>
            <person name="Moya A."/>
            <person name="Bellenberg S."/>
            <person name="Sproer C."/>
            <person name="Covarrubias P.C."/>
            <person name="Sand W."/>
            <person name="Quatrini R."/>
            <person name="Vera M."/>
        </authorList>
    </citation>
    <scope>NUCLEOTIDE SEQUENCE [LARGE SCALE GENOMIC DNA]</scope>
    <source>
        <strain evidence="6">m-1</strain>
    </source>
</reference>
<keyword evidence="6" id="KW-1185">Reference proteome</keyword>
<dbReference type="Gene3D" id="3.30.420.40">
    <property type="match status" value="2"/>
</dbReference>
<dbReference type="EMBL" id="PSYR01000001">
    <property type="protein sequence ID" value="RCN59131.1"/>
    <property type="molecule type" value="Genomic_DNA"/>
</dbReference>
<feature type="domain" description="Gcp-like" evidence="4">
    <location>
        <begin position="48"/>
        <end position="153"/>
    </location>
</feature>
<evidence type="ECO:0000256" key="3">
    <source>
        <dbReference type="ARBA" id="ARBA00032446"/>
    </source>
</evidence>
<dbReference type="SUPFAM" id="SSF53067">
    <property type="entry name" value="Actin-like ATPase domain"/>
    <property type="match status" value="2"/>
</dbReference>
<proteinExistence type="inferred from homology"/>